<dbReference type="RefSeq" id="WP_113945250.1">
    <property type="nucleotide sequence ID" value="NZ_JBHEEG010000007.1"/>
</dbReference>
<evidence type="ECO:0000313" key="4">
    <source>
        <dbReference type="Proteomes" id="UP000252893"/>
    </source>
</evidence>
<evidence type="ECO:0000313" key="3">
    <source>
        <dbReference type="EMBL" id="RBO92951.1"/>
    </source>
</evidence>
<keyword evidence="1" id="KW-1133">Transmembrane helix</keyword>
<comment type="caution">
    <text evidence="3">The sequence shown here is derived from an EMBL/GenBank/DDBJ whole genome shotgun (WGS) entry which is preliminary data.</text>
</comment>
<evidence type="ECO:0000256" key="1">
    <source>
        <dbReference type="SAM" id="Phobius"/>
    </source>
</evidence>
<feature type="transmembrane region" description="Helical" evidence="1">
    <location>
        <begin position="43"/>
        <end position="66"/>
    </location>
</feature>
<reference evidence="3 4" key="1">
    <citation type="submission" date="2018-06" db="EMBL/GenBank/DDBJ databases">
        <title>Genomic Encyclopedia of Type Strains, Phase IV (KMG-IV): sequencing the most valuable type-strain genomes for metagenomic binning, comparative biology and taxonomic classification.</title>
        <authorList>
            <person name="Goeker M."/>
        </authorList>
    </citation>
    <scope>NUCLEOTIDE SEQUENCE [LARGE SCALE GENOMIC DNA]</scope>
    <source>
        <strain evidence="3 4">DSM 25619</strain>
    </source>
</reference>
<sequence>MTQYQRNRISPEDRQRIGAAIRNAEAQTGGEIYAVLAQRSDDYFYVSGFIACCGMLVTAVIAAFVAHYYWFDLSLPKFALAILAAFICLIVLLALVPALRMVLVPHRVRYRRAHLNAVQQFVARNVHLTSKRTGILLFVSLAERYAEVVADAGINARVDQQEWNAIVATLSSHAAQGTVSEGFIEAIDKAGKLLAQHFPKEAGDENELEDHLVEL</sequence>
<dbReference type="Proteomes" id="UP000252893">
    <property type="component" value="Unassembled WGS sequence"/>
</dbReference>
<dbReference type="OrthoDB" id="5825388at2"/>
<name>A0A366DS79_9HYPH</name>
<evidence type="ECO:0000259" key="2">
    <source>
        <dbReference type="Pfam" id="PF04536"/>
    </source>
</evidence>
<feature type="domain" description="TPM" evidence="2">
    <location>
        <begin position="117"/>
        <end position="192"/>
    </location>
</feature>
<gene>
    <name evidence="3" type="ORF">DFR47_10631</name>
</gene>
<organism evidence="3 4">
    <name type="scientific">Pseudochrobactrum asaccharolyticum</name>
    <dbReference type="NCBI Taxonomy" id="354351"/>
    <lineage>
        <taxon>Bacteria</taxon>
        <taxon>Pseudomonadati</taxon>
        <taxon>Pseudomonadota</taxon>
        <taxon>Alphaproteobacteria</taxon>
        <taxon>Hyphomicrobiales</taxon>
        <taxon>Brucellaceae</taxon>
        <taxon>Pseudochrobactrum</taxon>
    </lineage>
</organism>
<accession>A0A366DS79</accession>
<protein>
    <submittedName>
        <fullName evidence="3">Putative membrane protein</fullName>
    </submittedName>
</protein>
<proteinExistence type="predicted"/>
<keyword evidence="1" id="KW-0812">Transmembrane</keyword>
<dbReference type="PANTHER" id="PTHR30373:SF8">
    <property type="entry name" value="BLL7265 PROTEIN"/>
    <property type="match status" value="1"/>
</dbReference>
<dbReference type="InterPro" id="IPR007621">
    <property type="entry name" value="TPM_dom"/>
</dbReference>
<feature type="transmembrane region" description="Helical" evidence="1">
    <location>
        <begin position="78"/>
        <end position="103"/>
    </location>
</feature>
<keyword evidence="4" id="KW-1185">Reference proteome</keyword>
<dbReference type="PANTHER" id="PTHR30373">
    <property type="entry name" value="UPF0603 PROTEIN YGCG"/>
    <property type="match status" value="1"/>
</dbReference>
<dbReference type="Gene3D" id="3.10.310.50">
    <property type="match status" value="1"/>
</dbReference>
<dbReference type="EMBL" id="QNRH01000006">
    <property type="protein sequence ID" value="RBO92951.1"/>
    <property type="molecule type" value="Genomic_DNA"/>
</dbReference>
<dbReference type="AlphaFoldDB" id="A0A366DS79"/>
<keyword evidence="1" id="KW-0472">Membrane</keyword>
<dbReference type="Pfam" id="PF04536">
    <property type="entry name" value="TPM_phosphatase"/>
    <property type="match status" value="1"/>
</dbReference>